<gene>
    <name evidence="1" type="ORF">CWE08_03620</name>
</gene>
<dbReference type="RefSeq" id="WP_126765720.1">
    <property type="nucleotide sequence ID" value="NZ_PIPJ01000002.1"/>
</dbReference>
<evidence type="ECO:0000313" key="1">
    <source>
        <dbReference type="EMBL" id="RUO22288.1"/>
    </source>
</evidence>
<dbReference type="AlphaFoldDB" id="A0A432VZX4"/>
<dbReference type="EMBL" id="PIPJ01000002">
    <property type="protein sequence ID" value="RUO22288.1"/>
    <property type="molecule type" value="Genomic_DNA"/>
</dbReference>
<reference evidence="2" key="1">
    <citation type="journal article" date="2018" name="Front. Microbiol.">
        <title>Genome-Based Analysis Reveals the Taxonomy and Diversity of the Family Idiomarinaceae.</title>
        <authorList>
            <person name="Liu Y."/>
            <person name="Lai Q."/>
            <person name="Shao Z."/>
        </authorList>
    </citation>
    <scope>NUCLEOTIDE SEQUENCE [LARGE SCALE GENOMIC DNA]</scope>
    <source>
        <strain evidence="2">GBPy7</strain>
    </source>
</reference>
<dbReference type="InterPro" id="IPR021431">
    <property type="entry name" value="DUF3080"/>
</dbReference>
<dbReference type="Pfam" id="PF11279">
    <property type="entry name" value="DUF3080"/>
    <property type="match status" value="1"/>
</dbReference>
<evidence type="ECO:0008006" key="3">
    <source>
        <dbReference type="Google" id="ProtNLM"/>
    </source>
</evidence>
<protein>
    <recommendedName>
        <fullName evidence="3">DUF3080 domain-containing protein</fullName>
    </recommendedName>
</protein>
<sequence>MMNKQSLPQRISKSIAIVALSLFLASCFGGGVEKVFADYQTRIERLSDVAPVPEELPNFPLQPGISDVRQDIPEGNIGLLASMRLNRCRAGQLIAQRNSSMGRVQSVQARVLYEIEMIPALKECLQLPEVAESNMAATLELALAEKIEHLPLWIDRFWSSEPAVRDTFRPARDTLSVKESTNIAEVIAALNYFTTLFTEVQATPEQNHVNKGEWQLHMQTLGTSRAIPELLRTQQHVVAWLAALNQQLSGAAEALGCSANMPEQYRPQNAEYMQNILNSMWIEQLQPALARWDRYQRQINSVLPQILAQVSASEWHSYLIEISDEQSLAAKNRILAREHAERWQEFLASCQLEVTPAT</sequence>
<accession>A0A432VZX4</accession>
<organism evidence="1 2">
    <name type="scientific">Aliidiomarina iranensis</name>
    <dbReference type="NCBI Taxonomy" id="1434071"/>
    <lineage>
        <taxon>Bacteria</taxon>
        <taxon>Pseudomonadati</taxon>
        <taxon>Pseudomonadota</taxon>
        <taxon>Gammaproteobacteria</taxon>
        <taxon>Alteromonadales</taxon>
        <taxon>Idiomarinaceae</taxon>
        <taxon>Aliidiomarina</taxon>
    </lineage>
</organism>
<dbReference type="OrthoDB" id="5760979at2"/>
<dbReference type="Proteomes" id="UP000288395">
    <property type="component" value="Unassembled WGS sequence"/>
</dbReference>
<proteinExistence type="predicted"/>
<dbReference type="PROSITE" id="PS51257">
    <property type="entry name" value="PROKAR_LIPOPROTEIN"/>
    <property type="match status" value="1"/>
</dbReference>
<keyword evidence="2" id="KW-1185">Reference proteome</keyword>
<name>A0A432VZX4_9GAMM</name>
<evidence type="ECO:0000313" key="2">
    <source>
        <dbReference type="Proteomes" id="UP000288395"/>
    </source>
</evidence>
<comment type="caution">
    <text evidence="1">The sequence shown here is derived from an EMBL/GenBank/DDBJ whole genome shotgun (WGS) entry which is preliminary data.</text>
</comment>